<keyword evidence="3" id="KW-1185">Reference proteome</keyword>
<reference evidence="2" key="1">
    <citation type="journal article" date="2022" name="bioRxiv">
        <title>Sequencing and chromosome-scale assembly of the giantPleurodeles waltlgenome.</title>
        <authorList>
            <person name="Brown T."/>
            <person name="Elewa A."/>
            <person name="Iarovenko S."/>
            <person name="Subramanian E."/>
            <person name="Araus A.J."/>
            <person name="Petzold A."/>
            <person name="Susuki M."/>
            <person name="Suzuki K.-i.T."/>
            <person name="Hayashi T."/>
            <person name="Toyoda A."/>
            <person name="Oliveira C."/>
            <person name="Osipova E."/>
            <person name="Leigh N.D."/>
            <person name="Simon A."/>
            <person name="Yun M.H."/>
        </authorList>
    </citation>
    <scope>NUCLEOTIDE SEQUENCE</scope>
    <source>
        <strain evidence="2">20211129_DDA</strain>
        <tissue evidence="2">Liver</tissue>
    </source>
</reference>
<name>A0AAV7V927_PLEWA</name>
<organism evidence="2 3">
    <name type="scientific">Pleurodeles waltl</name>
    <name type="common">Iberian ribbed newt</name>
    <dbReference type="NCBI Taxonomy" id="8319"/>
    <lineage>
        <taxon>Eukaryota</taxon>
        <taxon>Metazoa</taxon>
        <taxon>Chordata</taxon>
        <taxon>Craniata</taxon>
        <taxon>Vertebrata</taxon>
        <taxon>Euteleostomi</taxon>
        <taxon>Amphibia</taxon>
        <taxon>Batrachia</taxon>
        <taxon>Caudata</taxon>
        <taxon>Salamandroidea</taxon>
        <taxon>Salamandridae</taxon>
        <taxon>Pleurodelinae</taxon>
        <taxon>Pleurodeles</taxon>
    </lineage>
</organism>
<evidence type="ECO:0000313" key="2">
    <source>
        <dbReference type="EMBL" id="KAJ1197406.1"/>
    </source>
</evidence>
<dbReference type="Gene3D" id="3.30.250.20">
    <property type="entry name" value="L1 transposable element, C-terminal domain"/>
    <property type="match status" value="1"/>
</dbReference>
<dbReference type="Proteomes" id="UP001066276">
    <property type="component" value="Chromosome 2_1"/>
</dbReference>
<dbReference type="AlphaFoldDB" id="A0AAV7V927"/>
<protein>
    <submittedName>
        <fullName evidence="2">Uncharacterized protein</fullName>
    </submittedName>
</protein>
<dbReference type="EMBL" id="JANPWB010000003">
    <property type="protein sequence ID" value="KAJ1197406.1"/>
    <property type="molecule type" value="Genomic_DNA"/>
</dbReference>
<feature type="region of interest" description="Disordered" evidence="1">
    <location>
        <begin position="88"/>
        <end position="125"/>
    </location>
</feature>
<accession>A0AAV7V927</accession>
<evidence type="ECO:0000256" key="1">
    <source>
        <dbReference type="SAM" id="MobiDB-lite"/>
    </source>
</evidence>
<gene>
    <name evidence="2" type="ORF">NDU88_001266</name>
</gene>
<evidence type="ECO:0000313" key="3">
    <source>
        <dbReference type="Proteomes" id="UP001066276"/>
    </source>
</evidence>
<dbReference type="InterPro" id="IPR042566">
    <property type="entry name" value="L1_C"/>
</dbReference>
<sequence>MILQTARSAPPVQYENTTITFFVDFTMHVQKLRCNFLEVKKVLRDRGLKYSMMFPTKVRVVAEGKTWYFEKPQDTFDWLEGWRTVGTLQRKTHPGKRQQGTDRPEHRTSQEHPREHGCSLEQTET</sequence>
<proteinExistence type="predicted"/>
<comment type="caution">
    <text evidence="2">The sequence shown here is derived from an EMBL/GenBank/DDBJ whole genome shotgun (WGS) entry which is preliminary data.</text>
</comment>
<feature type="compositionally biased region" description="Basic and acidic residues" evidence="1">
    <location>
        <begin position="99"/>
        <end position="118"/>
    </location>
</feature>